<evidence type="ECO:0000256" key="5">
    <source>
        <dbReference type="PROSITE-ProRule" id="PRU01016"/>
    </source>
</evidence>
<dbReference type="InterPro" id="IPR050390">
    <property type="entry name" value="C5-Methyltransferase"/>
</dbReference>
<dbReference type="SUPFAM" id="SSF53335">
    <property type="entry name" value="S-adenosyl-L-methionine-dependent methyltransferases"/>
    <property type="match status" value="1"/>
</dbReference>
<feature type="compositionally biased region" description="Low complexity" evidence="6">
    <location>
        <begin position="682"/>
        <end position="705"/>
    </location>
</feature>
<feature type="active site" evidence="5">
    <location>
        <position position="396"/>
    </location>
</feature>
<evidence type="ECO:0000256" key="4">
    <source>
        <dbReference type="ARBA" id="ARBA00022691"/>
    </source>
</evidence>
<keyword evidence="3 5" id="KW-0808">Transferase</keyword>
<comment type="similarity">
    <text evidence="5">Belongs to the class I-like SAM-binding methyltransferase superfamily. C5-methyltransferase family.</text>
</comment>
<feature type="region of interest" description="Disordered" evidence="6">
    <location>
        <begin position="718"/>
        <end position="781"/>
    </location>
</feature>
<evidence type="ECO:0000256" key="6">
    <source>
        <dbReference type="SAM" id="MobiDB-lite"/>
    </source>
</evidence>
<dbReference type="GO" id="GO:0003886">
    <property type="term" value="F:DNA (cytosine-5-)-methyltransferase activity"/>
    <property type="evidence" value="ECO:0007669"/>
    <property type="project" value="UniProtKB-EC"/>
</dbReference>
<dbReference type="PANTHER" id="PTHR10629:SF52">
    <property type="entry name" value="DNA (CYTOSINE-5)-METHYLTRANSFERASE 1"/>
    <property type="match status" value="1"/>
</dbReference>
<dbReference type="Gene3D" id="3.40.50.150">
    <property type="entry name" value="Vaccinia Virus protein VP39"/>
    <property type="match status" value="1"/>
</dbReference>
<protein>
    <recommendedName>
        <fullName evidence="1">DNA (cytosine-5-)-methyltransferase</fullName>
        <ecNumber evidence="1">2.1.1.37</ecNumber>
    </recommendedName>
</protein>
<feature type="compositionally biased region" description="Basic residues" evidence="6">
    <location>
        <begin position="296"/>
        <end position="312"/>
    </location>
</feature>
<evidence type="ECO:0000256" key="3">
    <source>
        <dbReference type="ARBA" id="ARBA00022679"/>
    </source>
</evidence>
<proteinExistence type="inferred from homology"/>
<dbReference type="PANTHER" id="PTHR10629">
    <property type="entry name" value="CYTOSINE-SPECIFIC METHYLTRANSFERASE"/>
    <property type="match status" value="1"/>
</dbReference>
<evidence type="ECO:0000313" key="7">
    <source>
        <dbReference type="EMBL" id="QRC94325.1"/>
    </source>
</evidence>
<dbReference type="VEuPathDB" id="FungiDB:JI435_075710"/>
<feature type="compositionally biased region" description="Acidic residues" evidence="6">
    <location>
        <begin position="276"/>
        <end position="287"/>
    </location>
</feature>
<dbReference type="Proteomes" id="UP000663193">
    <property type="component" value="Chromosome 4"/>
</dbReference>
<evidence type="ECO:0000313" key="8">
    <source>
        <dbReference type="Proteomes" id="UP000663193"/>
    </source>
</evidence>
<feature type="region of interest" description="Disordered" evidence="6">
    <location>
        <begin position="262"/>
        <end position="315"/>
    </location>
</feature>
<keyword evidence="2 5" id="KW-0489">Methyltransferase</keyword>
<dbReference type="EC" id="2.1.1.37" evidence="1"/>
<keyword evidence="8" id="KW-1185">Reference proteome</keyword>
<dbReference type="PROSITE" id="PS51679">
    <property type="entry name" value="SAM_MT_C5"/>
    <property type="match status" value="1"/>
</dbReference>
<dbReference type="EMBL" id="CP069026">
    <property type="protein sequence ID" value="QRC94325.1"/>
    <property type="molecule type" value="Genomic_DNA"/>
</dbReference>
<dbReference type="InterPro" id="IPR001525">
    <property type="entry name" value="C5_MeTfrase"/>
</dbReference>
<keyword evidence="4 5" id="KW-0949">S-adenosyl-L-methionine</keyword>
<dbReference type="PROSITE" id="PS00095">
    <property type="entry name" value="C5_MTASE_2"/>
    <property type="match status" value="1"/>
</dbReference>
<feature type="region of interest" description="Disordered" evidence="6">
    <location>
        <begin position="649"/>
        <end position="705"/>
    </location>
</feature>
<accession>A0A7U2F0B6</accession>
<dbReference type="Gene3D" id="3.90.120.10">
    <property type="entry name" value="DNA Methylase, subunit A, domain 2"/>
    <property type="match status" value="1"/>
</dbReference>
<feature type="compositionally biased region" description="Acidic residues" evidence="6">
    <location>
        <begin position="768"/>
        <end position="781"/>
    </location>
</feature>
<dbReference type="InterPro" id="IPR031303">
    <property type="entry name" value="C5_meth_CS"/>
</dbReference>
<dbReference type="InterPro" id="IPR029063">
    <property type="entry name" value="SAM-dependent_MTases_sf"/>
</dbReference>
<evidence type="ECO:0000256" key="1">
    <source>
        <dbReference type="ARBA" id="ARBA00011975"/>
    </source>
</evidence>
<dbReference type="OrthoDB" id="414133at2759"/>
<evidence type="ECO:0000256" key="2">
    <source>
        <dbReference type="ARBA" id="ARBA00022603"/>
    </source>
</evidence>
<dbReference type="OMA" id="HDDANIA"/>
<reference evidence="8" key="1">
    <citation type="journal article" date="2021" name="BMC Genomics">
        <title>Chromosome-level genome assembly and manually-curated proteome of model necrotroph Parastagonospora nodorum Sn15 reveals a genome-wide trove of candidate effector homologs, and redundancy of virulence-related functions within an accessory chromosome.</title>
        <authorList>
            <person name="Bertazzoni S."/>
            <person name="Jones D.A.B."/>
            <person name="Phan H.T."/>
            <person name="Tan K.-C."/>
            <person name="Hane J.K."/>
        </authorList>
    </citation>
    <scope>NUCLEOTIDE SEQUENCE [LARGE SCALE GENOMIC DNA]</scope>
    <source>
        <strain evidence="8">SN15 / ATCC MYA-4574 / FGSC 10173)</strain>
    </source>
</reference>
<dbReference type="AlphaFoldDB" id="A0A7U2F0B6"/>
<gene>
    <name evidence="7" type="ORF">JI435_075710</name>
</gene>
<organism evidence="7 8">
    <name type="scientific">Phaeosphaeria nodorum (strain SN15 / ATCC MYA-4574 / FGSC 10173)</name>
    <name type="common">Glume blotch fungus</name>
    <name type="synonym">Parastagonospora nodorum</name>
    <dbReference type="NCBI Taxonomy" id="321614"/>
    <lineage>
        <taxon>Eukaryota</taxon>
        <taxon>Fungi</taxon>
        <taxon>Dikarya</taxon>
        <taxon>Ascomycota</taxon>
        <taxon>Pezizomycotina</taxon>
        <taxon>Dothideomycetes</taxon>
        <taxon>Pleosporomycetidae</taxon>
        <taxon>Pleosporales</taxon>
        <taxon>Pleosporineae</taxon>
        <taxon>Phaeosphaeriaceae</taxon>
        <taxon>Parastagonospora</taxon>
    </lineage>
</organism>
<sequence>MSFTSPISIDDGEDEVVNLWDDQLELIDYDSDSSEPEITAVYTRETPPTTAASSYRKKTRPSLRLHNGPIVLPDSEIPKYGLGDGTVIVQGDTVELTNDKQLMPDTNQSGDFFRVKNIIVNHQTDDVRLRGYRLRRTKYLSQLFDWKLNELAMVLCVNETDTRSAFIAGMEEVSVDEIFRIRDCVLTNKPYPLLSFRDSGCWKFDFRKGLSIDEMKEQVFHEGRLVCRVVNILIVRNNKKGKAQSGIVRHLYAREADAVSTGAARGPGASRTDSIQVDDDEESDESVVVDPDSAGRRKRRGHFSSGSRKRHSPMPIKARQLTFGDVFCGAGGSSQGAKQAGLSIKWGLDFDDDAIEAYELNHTGALPFNCSAHDFPPEGYTSEQLRVDVVHLSPPCCFFSPAHTVNGPNDQANLEAIYTVGPILNKLKPRVATLEQTSGLSTHDQHRANFLMLFHDIGKAGYDLRWKNSDFSEYGLVQPRKRLLIIAARRGTPLPPFPKATHGPPGSGLEPWHFIKAALRPIERLANRPTNDFYHQPKPTRTRRKSYDPQSFLKGCITTNGGEGKYHYNGTRKYTPRELSLFQSFPIDYKFTGGQGNAIKQIGNAFPPVMAEKLYRTIAKTLEAFDQNHIDAEDDLSDLDELLDSKGVSLENAPSIPRPSFERRVRSTTPQSRYLVRDTPRPARAATSAPTRFAQARPARPQQSRRMLSGSFDNMSLLDGLLNSTQDSDSDVVETTEPLTPPRRRRRRRPAPLITNVSQDVIEVSSGSEDDYDSDSSDTVY</sequence>
<dbReference type="Pfam" id="PF00145">
    <property type="entry name" value="DNA_methylase"/>
    <property type="match status" value="2"/>
</dbReference>
<dbReference type="GO" id="GO:0032259">
    <property type="term" value="P:methylation"/>
    <property type="evidence" value="ECO:0007669"/>
    <property type="project" value="UniProtKB-KW"/>
</dbReference>
<name>A0A7U2F0B6_PHANO</name>
<dbReference type="PRINTS" id="PR00105">
    <property type="entry name" value="C5METTRFRASE"/>
</dbReference>